<gene>
    <name evidence="1" type="ORF">AOB46_16850</name>
</gene>
<proteinExistence type="predicted"/>
<reference evidence="1 2" key="1">
    <citation type="journal article" date="2015" name="Genom Data">
        <title>Draft genome sequence of a multidrug-resistant Chryseobacterium indologenes isolate from Malaysia.</title>
        <authorList>
            <person name="Yu C.Y."/>
            <person name="Ang G.Y."/>
            <person name="Cheng H.J."/>
            <person name="Cheong Y.M."/>
            <person name="Yin W.F."/>
            <person name="Chan K.G."/>
        </authorList>
    </citation>
    <scope>NUCLEOTIDE SEQUENCE [LARGE SCALE GENOMIC DNA]</scope>
    <source>
        <strain evidence="1 2">CI_885</strain>
    </source>
</reference>
<dbReference type="EMBL" id="LJOD01000012">
    <property type="protein sequence ID" value="KPE50107.1"/>
    <property type="molecule type" value="Genomic_DNA"/>
</dbReference>
<sequence>MDKILKFPIIPQSVYERYRAIKRRPVTDSDSMSSLLGNILRDSLSDNNEASTLAKLILFDLKNYLNHPAIYKEKYTANALETRLALLGDGRTSDDLPKTNPTINILLEEEKIQKIPSEIFTKICSNFREKGDLIFYNPRINSSYKISIKSLVPENNEINFGAFDFTSLVQNILDPAFLALGERRSKLTILSEETQTEFEIGRGSKAQLQQLFNYVNSIGKLDEFIERWEIVFEGVFKEDIIIYIKDYNKCRMYLLTNADFKRCISDSLRNHWHEFSKSAINRWEGNSIRMDKNVILRYCSFEIDQEFSDFFDESTIVAKFNELENIKATQLVRLGL</sequence>
<comment type="caution">
    <text evidence="1">The sequence shown here is derived from an EMBL/GenBank/DDBJ whole genome shotgun (WGS) entry which is preliminary data.</text>
</comment>
<dbReference type="RefSeq" id="WP_062701491.1">
    <property type="nucleotide sequence ID" value="NZ_LJOD01000012.1"/>
</dbReference>
<evidence type="ECO:0000313" key="1">
    <source>
        <dbReference type="EMBL" id="KPE50107.1"/>
    </source>
</evidence>
<protein>
    <submittedName>
        <fullName evidence="1">Uncharacterized protein</fullName>
    </submittedName>
</protein>
<organism evidence="1 2">
    <name type="scientific">Chryseobacterium indologenes</name>
    <name type="common">Flavobacterium indologenes</name>
    <dbReference type="NCBI Taxonomy" id="253"/>
    <lineage>
        <taxon>Bacteria</taxon>
        <taxon>Pseudomonadati</taxon>
        <taxon>Bacteroidota</taxon>
        <taxon>Flavobacteriia</taxon>
        <taxon>Flavobacteriales</taxon>
        <taxon>Weeksellaceae</taxon>
        <taxon>Chryseobacterium group</taxon>
        <taxon>Chryseobacterium</taxon>
    </lineage>
</organism>
<name>A0A0N0ZUI2_CHRID</name>
<accession>A0A0N0ZUI2</accession>
<dbReference type="Proteomes" id="UP000037953">
    <property type="component" value="Unassembled WGS sequence"/>
</dbReference>
<dbReference type="PATRIC" id="fig|253.9.peg.1307"/>
<evidence type="ECO:0000313" key="2">
    <source>
        <dbReference type="Proteomes" id="UP000037953"/>
    </source>
</evidence>
<dbReference type="OrthoDB" id="5323747at2"/>
<dbReference type="AlphaFoldDB" id="A0A0N0ZUI2"/>
<reference evidence="2" key="2">
    <citation type="submission" date="2015-09" db="EMBL/GenBank/DDBJ databases">
        <title>Draft genome sequence of a multidrug-resistant Chryseobacterium indologenes isolate from Malaysia.</title>
        <authorList>
            <person name="Yu C.Y."/>
            <person name="Ang G.Y."/>
            <person name="Chan K.-G."/>
        </authorList>
    </citation>
    <scope>NUCLEOTIDE SEQUENCE [LARGE SCALE GENOMIC DNA]</scope>
    <source>
        <strain evidence="2">CI_885</strain>
    </source>
</reference>